<evidence type="ECO:0000313" key="4">
    <source>
        <dbReference type="Proteomes" id="UP001138997"/>
    </source>
</evidence>
<gene>
    <name evidence="3" type="ORF">LR394_14730</name>
</gene>
<comment type="caution">
    <text evidence="3">The sequence shown here is derived from an EMBL/GenBank/DDBJ whole genome shotgun (WGS) entry which is preliminary data.</text>
</comment>
<dbReference type="InterPro" id="IPR007362">
    <property type="entry name" value="DUF429"/>
</dbReference>
<dbReference type="GO" id="GO:0015969">
    <property type="term" value="P:guanosine tetraphosphate metabolic process"/>
    <property type="evidence" value="ECO:0007669"/>
    <property type="project" value="InterPro"/>
</dbReference>
<dbReference type="Gene3D" id="1.10.287.860">
    <property type="entry name" value="Nucleotidyltransferase"/>
    <property type="match status" value="1"/>
</dbReference>
<dbReference type="AlphaFoldDB" id="A0A9X1STS4"/>
<dbReference type="SMART" id="SM00954">
    <property type="entry name" value="RelA_SpoT"/>
    <property type="match status" value="1"/>
</dbReference>
<feature type="region of interest" description="Disordered" evidence="1">
    <location>
        <begin position="467"/>
        <end position="486"/>
    </location>
</feature>
<dbReference type="Proteomes" id="UP001138997">
    <property type="component" value="Unassembled WGS sequence"/>
</dbReference>
<dbReference type="Pfam" id="PF04250">
    <property type="entry name" value="DUF429"/>
    <property type="match status" value="1"/>
</dbReference>
<evidence type="ECO:0000259" key="2">
    <source>
        <dbReference type="SMART" id="SM00954"/>
    </source>
</evidence>
<dbReference type="PANTHER" id="PTHR41773:SF1">
    <property type="entry name" value="RELA_SPOT DOMAIN-CONTAINING PROTEIN"/>
    <property type="match status" value="1"/>
</dbReference>
<feature type="domain" description="RelA/SpoT" evidence="2">
    <location>
        <begin position="299"/>
        <end position="430"/>
    </location>
</feature>
<dbReference type="RefSeq" id="WP_231442095.1">
    <property type="nucleotide sequence ID" value="NZ_JAJOMB010000007.1"/>
</dbReference>
<name>A0A9X1STS4_9ACTN</name>
<dbReference type="InterPro" id="IPR043519">
    <property type="entry name" value="NT_sf"/>
</dbReference>
<evidence type="ECO:0000256" key="1">
    <source>
        <dbReference type="SAM" id="MobiDB-lite"/>
    </source>
</evidence>
<dbReference type="Pfam" id="PF04607">
    <property type="entry name" value="RelA_SpoT"/>
    <property type="match status" value="1"/>
</dbReference>
<dbReference type="Gene3D" id="3.30.460.10">
    <property type="entry name" value="Beta Polymerase, domain 2"/>
    <property type="match status" value="1"/>
</dbReference>
<organism evidence="3 4">
    <name type="scientific">Kineosporia babensis</name>
    <dbReference type="NCBI Taxonomy" id="499548"/>
    <lineage>
        <taxon>Bacteria</taxon>
        <taxon>Bacillati</taxon>
        <taxon>Actinomycetota</taxon>
        <taxon>Actinomycetes</taxon>
        <taxon>Kineosporiales</taxon>
        <taxon>Kineosporiaceae</taxon>
        <taxon>Kineosporia</taxon>
    </lineage>
</organism>
<sequence length="599" mass="65364">MYFVGVDLAWGERKPTGVAVLDADGALVHVSTAQSDEDILAALAPFTTGDCLVAIDAPLIVRNESGNRPAEAALNKDFARFHAGAHPVNTTKPEFSGVPRGARIASALKLDMNPRSGRGRRAMEVYPHAATVSLFRLGRTLKYKAKPGRSRELLQSELLRLMGLVGGLTGAEPALHTEGSRWPELIEAAGGAVRKSELRVVEDQVDAVICAYVALFGHRHPQMMTTYGDVDNGYIVTPTLPADLEPSTDEDVTPEDPVAVAVREYALRQPALVEAADRFCALVTSILDEAGINYLSVTGRAKAVASFAGKAARRTADGELVYTEPLREINDQIGVRVITYVQDDVATVADVIHDQLLVKRDRDMGEETARQGRFGYRSRHMLITLDAAREGHSDYEQLRGKAASLQVRTVLQHAWAEFEHDIRYKGTVPAEQAPELDRRFTLAAGLLELADQEFSIIRDRLAANRVLPGDEGAPDDGTTGRDTADDDSRIGARELAAFLAGQYPEAGWSRTEHYTWITGLLAELAITSLPELTEVLLPVNELDLNARMDYKYPPGAVRRLDDALLAAFGEKFVALPGNADRRALLKSRLEKLQSSGEQD</sequence>
<evidence type="ECO:0000313" key="3">
    <source>
        <dbReference type="EMBL" id="MCD5312162.1"/>
    </source>
</evidence>
<proteinExistence type="predicted"/>
<dbReference type="PANTHER" id="PTHR41773">
    <property type="entry name" value="GTP PYROPHOSPHATASE-RELATED"/>
    <property type="match status" value="1"/>
</dbReference>
<dbReference type="CDD" id="cd05399">
    <property type="entry name" value="NT_Rel-Spo_like"/>
    <property type="match status" value="1"/>
</dbReference>
<dbReference type="InterPro" id="IPR007685">
    <property type="entry name" value="RelA_SpoT"/>
</dbReference>
<accession>A0A9X1STS4</accession>
<dbReference type="SUPFAM" id="SSF81301">
    <property type="entry name" value="Nucleotidyltransferase"/>
    <property type="match status" value="1"/>
</dbReference>
<protein>
    <submittedName>
        <fullName evidence="3">DUF429 domain-containing protein</fullName>
    </submittedName>
</protein>
<keyword evidence="4" id="KW-1185">Reference proteome</keyword>
<dbReference type="EMBL" id="JAJOMB010000007">
    <property type="protein sequence ID" value="MCD5312162.1"/>
    <property type="molecule type" value="Genomic_DNA"/>
</dbReference>
<reference evidence="3" key="1">
    <citation type="submission" date="2021-11" db="EMBL/GenBank/DDBJ databases">
        <title>Streptomyces corallinus and Kineosporia corallina sp. nov., two new coral-derived marine actinobacteria.</title>
        <authorList>
            <person name="Buangrab K."/>
            <person name="Sutthacheep M."/>
            <person name="Yeemin T."/>
            <person name="Harunari E."/>
            <person name="Igarashi Y."/>
            <person name="Sripreechasak P."/>
            <person name="Kanchanasin P."/>
            <person name="Tanasupawat S."/>
            <person name="Phongsopitanun W."/>
        </authorList>
    </citation>
    <scope>NUCLEOTIDE SEQUENCE</scope>
    <source>
        <strain evidence="3">JCM 31032</strain>
    </source>
</reference>